<reference evidence="1 2" key="1">
    <citation type="journal article" date="2016" name="Sci. Rep.">
        <title>The Dendrobium catenatum Lindl. genome sequence provides insights into polysaccharide synthase, floral development and adaptive evolution.</title>
        <authorList>
            <person name="Zhang G.Q."/>
            <person name="Xu Q."/>
            <person name="Bian C."/>
            <person name="Tsai W.C."/>
            <person name="Yeh C.M."/>
            <person name="Liu K.W."/>
            <person name="Yoshida K."/>
            <person name="Zhang L.S."/>
            <person name="Chang S.B."/>
            <person name="Chen F."/>
            <person name="Shi Y."/>
            <person name="Su Y.Y."/>
            <person name="Zhang Y.Q."/>
            <person name="Chen L.J."/>
            <person name="Yin Y."/>
            <person name="Lin M."/>
            <person name="Huang H."/>
            <person name="Deng H."/>
            <person name="Wang Z.W."/>
            <person name="Zhu S.L."/>
            <person name="Zhao X."/>
            <person name="Deng C."/>
            <person name="Niu S.C."/>
            <person name="Huang J."/>
            <person name="Wang M."/>
            <person name="Liu G.H."/>
            <person name="Yang H.J."/>
            <person name="Xiao X.J."/>
            <person name="Hsiao Y.Y."/>
            <person name="Wu W.L."/>
            <person name="Chen Y.Y."/>
            <person name="Mitsuda N."/>
            <person name="Ohme-Takagi M."/>
            <person name="Luo Y.B."/>
            <person name="Van de Peer Y."/>
            <person name="Liu Z.J."/>
        </authorList>
    </citation>
    <scope>NUCLEOTIDE SEQUENCE [LARGE SCALE GENOMIC DNA]</scope>
    <source>
        <tissue evidence="1">The whole plant</tissue>
    </source>
</reference>
<accession>A0A2I0X6Z3</accession>
<evidence type="ECO:0000313" key="1">
    <source>
        <dbReference type="EMBL" id="PKU83666.1"/>
    </source>
</evidence>
<dbReference type="EMBL" id="KZ502085">
    <property type="protein sequence ID" value="PKU83666.1"/>
    <property type="molecule type" value="Genomic_DNA"/>
</dbReference>
<sequence>MPPFSKPAPSKWDDAQKWIASPMSNRQRGLAQLKKMGFMGHGVRQQASSAKVILEVSDEAETKRIDLNQERKEMDGKRGVVWLPEPYTEVDLDMKDAPMLEDYAPDSTSKLLICLT</sequence>
<evidence type="ECO:0000313" key="2">
    <source>
        <dbReference type="Proteomes" id="UP000233837"/>
    </source>
</evidence>
<protein>
    <submittedName>
        <fullName evidence="1">Uncharacterized protein</fullName>
    </submittedName>
</protein>
<proteinExistence type="predicted"/>
<gene>
    <name evidence="1" type="ORF">MA16_Dca010059</name>
</gene>
<name>A0A2I0X6Z3_9ASPA</name>
<dbReference type="Proteomes" id="UP000233837">
    <property type="component" value="Unassembled WGS sequence"/>
</dbReference>
<keyword evidence="2" id="KW-1185">Reference proteome</keyword>
<reference evidence="1 2" key="2">
    <citation type="journal article" date="2017" name="Nature">
        <title>The Apostasia genome and the evolution of orchids.</title>
        <authorList>
            <person name="Zhang G.Q."/>
            <person name="Liu K.W."/>
            <person name="Li Z."/>
            <person name="Lohaus R."/>
            <person name="Hsiao Y.Y."/>
            <person name="Niu S.C."/>
            <person name="Wang J.Y."/>
            <person name="Lin Y.C."/>
            <person name="Xu Q."/>
            <person name="Chen L.J."/>
            <person name="Yoshida K."/>
            <person name="Fujiwara S."/>
            <person name="Wang Z.W."/>
            <person name="Zhang Y.Q."/>
            <person name="Mitsuda N."/>
            <person name="Wang M."/>
            <person name="Liu G.H."/>
            <person name="Pecoraro L."/>
            <person name="Huang H.X."/>
            <person name="Xiao X.J."/>
            <person name="Lin M."/>
            <person name="Wu X.Y."/>
            <person name="Wu W.L."/>
            <person name="Chen Y.Y."/>
            <person name="Chang S.B."/>
            <person name="Sakamoto S."/>
            <person name="Ohme-Takagi M."/>
            <person name="Yagi M."/>
            <person name="Zeng S.J."/>
            <person name="Shen C.Y."/>
            <person name="Yeh C.M."/>
            <person name="Luo Y.B."/>
            <person name="Tsai W.C."/>
            <person name="Van de Peer Y."/>
            <person name="Liu Z.J."/>
        </authorList>
    </citation>
    <scope>NUCLEOTIDE SEQUENCE [LARGE SCALE GENOMIC DNA]</scope>
    <source>
        <tissue evidence="1">The whole plant</tissue>
    </source>
</reference>
<organism evidence="1 2">
    <name type="scientific">Dendrobium catenatum</name>
    <dbReference type="NCBI Taxonomy" id="906689"/>
    <lineage>
        <taxon>Eukaryota</taxon>
        <taxon>Viridiplantae</taxon>
        <taxon>Streptophyta</taxon>
        <taxon>Embryophyta</taxon>
        <taxon>Tracheophyta</taxon>
        <taxon>Spermatophyta</taxon>
        <taxon>Magnoliopsida</taxon>
        <taxon>Liliopsida</taxon>
        <taxon>Asparagales</taxon>
        <taxon>Orchidaceae</taxon>
        <taxon>Epidendroideae</taxon>
        <taxon>Malaxideae</taxon>
        <taxon>Dendrobiinae</taxon>
        <taxon>Dendrobium</taxon>
    </lineage>
</organism>
<dbReference type="AlphaFoldDB" id="A0A2I0X6Z3"/>